<evidence type="ECO:0000313" key="2">
    <source>
        <dbReference type="Proteomes" id="UP001211065"/>
    </source>
</evidence>
<dbReference type="EMBL" id="JADGJW010000650">
    <property type="protein sequence ID" value="KAJ3214094.1"/>
    <property type="molecule type" value="Genomic_DNA"/>
</dbReference>
<reference evidence="1" key="1">
    <citation type="submission" date="2020-05" db="EMBL/GenBank/DDBJ databases">
        <title>Phylogenomic resolution of chytrid fungi.</title>
        <authorList>
            <person name="Stajich J.E."/>
            <person name="Amses K."/>
            <person name="Simmons R."/>
            <person name="Seto K."/>
            <person name="Myers J."/>
            <person name="Bonds A."/>
            <person name="Quandt C.A."/>
            <person name="Barry K."/>
            <person name="Liu P."/>
            <person name="Grigoriev I."/>
            <person name="Longcore J.E."/>
            <person name="James T.Y."/>
        </authorList>
    </citation>
    <scope>NUCLEOTIDE SEQUENCE</scope>
    <source>
        <strain evidence="1">JEL0476</strain>
    </source>
</reference>
<keyword evidence="2" id="KW-1185">Reference proteome</keyword>
<dbReference type="Gene3D" id="2.60.20.10">
    <property type="entry name" value="Crystallins"/>
    <property type="match status" value="1"/>
</dbReference>
<comment type="caution">
    <text evidence="1">The sequence shown here is derived from an EMBL/GenBank/DDBJ whole genome shotgun (WGS) entry which is preliminary data.</text>
</comment>
<name>A0AAD5XTX2_9FUNG</name>
<organism evidence="1 2">
    <name type="scientific">Clydaea vesicula</name>
    <dbReference type="NCBI Taxonomy" id="447962"/>
    <lineage>
        <taxon>Eukaryota</taxon>
        <taxon>Fungi</taxon>
        <taxon>Fungi incertae sedis</taxon>
        <taxon>Chytridiomycota</taxon>
        <taxon>Chytridiomycota incertae sedis</taxon>
        <taxon>Chytridiomycetes</taxon>
        <taxon>Lobulomycetales</taxon>
        <taxon>Lobulomycetaceae</taxon>
        <taxon>Clydaea</taxon>
    </lineage>
</organism>
<protein>
    <submittedName>
        <fullName evidence="1">Uncharacterized protein</fullName>
    </submittedName>
</protein>
<dbReference type="Proteomes" id="UP001211065">
    <property type="component" value="Unassembled WGS sequence"/>
</dbReference>
<accession>A0AAD5XTX2</accession>
<sequence>MQYINDSLVTKRLRPPCSGLRYRMKVLDLSLVVSTLVYGTSAWRLQTYRHKDYVDRIEDRTGMSGTGRNQCFNVRVNDAASSFKWAPCHGEGTHTIAKLTLYKHADCREAFGWATNNKDWNMKLMATNDQLSSYRVHEEGQQLICPP</sequence>
<evidence type="ECO:0000313" key="1">
    <source>
        <dbReference type="EMBL" id="KAJ3214094.1"/>
    </source>
</evidence>
<proteinExistence type="predicted"/>
<gene>
    <name evidence="1" type="ORF">HK099_007039</name>
</gene>
<dbReference type="AlphaFoldDB" id="A0AAD5XTX2"/>